<organism evidence="10">
    <name type="scientific">marine metagenome</name>
    <dbReference type="NCBI Taxonomy" id="408172"/>
    <lineage>
        <taxon>unclassified sequences</taxon>
        <taxon>metagenomes</taxon>
        <taxon>ecological metagenomes</taxon>
    </lineage>
</organism>
<dbReference type="GO" id="GO:0016763">
    <property type="term" value="F:pentosyltransferase activity"/>
    <property type="evidence" value="ECO:0007669"/>
    <property type="project" value="TreeGrafter"/>
</dbReference>
<evidence type="ECO:0000256" key="8">
    <source>
        <dbReference type="SAM" id="Phobius"/>
    </source>
</evidence>
<keyword evidence="4" id="KW-0808">Transferase</keyword>
<feature type="transmembrane region" description="Helical" evidence="8">
    <location>
        <begin position="97"/>
        <end position="118"/>
    </location>
</feature>
<dbReference type="AlphaFoldDB" id="A0A382BEN8"/>
<evidence type="ECO:0000256" key="7">
    <source>
        <dbReference type="ARBA" id="ARBA00023136"/>
    </source>
</evidence>
<protein>
    <recommendedName>
        <fullName evidence="9">Glycosyltransferase RgtA/B/C/D-like domain-containing protein</fullName>
    </recommendedName>
</protein>
<dbReference type="InterPro" id="IPR038731">
    <property type="entry name" value="RgtA/B/C-like"/>
</dbReference>
<evidence type="ECO:0000256" key="6">
    <source>
        <dbReference type="ARBA" id="ARBA00022989"/>
    </source>
</evidence>
<evidence type="ECO:0000313" key="10">
    <source>
        <dbReference type="EMBL" id="SVB12258.1"/>
    </source>
</evidence>
<dbReference type="EMBL" id="UINC01029476">
    <property type="protein sequence ID" value="SVB12258.1"/>
    <property type="molecule type" value="Genomic_DNA"/>
</dbReference>
<feature type="transmembrane region" description="Helical" evidence="8">
    <location>
        <begin position="139"/>
        <end position="161"/>
    </location>
</feature>
<keyword evidence="6 8" id="KW-1133">Transmembrane helix</keyword>
<feature type="transmembrane region" description="Helical" evidence="8">
    <location>
        <begin position="310"/>
        <end position="331"/>
    </location>
</feature>
<sequence>MNLIQKNRIFFLKNKLFLLVFVVWAISLSFRMSTYDPTMPIVMDSLNFFSYAIDIHVLGGLPENYTVTKPGWSILLAGLFSIFDFSETDSYMQLQRITSIIISSVIIFPLYFLCNIFVEKKYSIIGVTLFAFAPRLIENSMNGTTDPLFILFLTMTILFFLKNSKKSIYISFLIAGISAIIRPEGLFLFLAIAFLLIFKFKNEKFKFPKYLLAIIIFVIVLLPFALYAEQVNPGTSSFSRIIYSAAQYFQTSDEAVYTTSDGNSFIASKISATTGLEYFGKYLSWVMVPMFIITAPIGFLLFLKNRSYTRISIIVIAITVSIPAFYAYSFPLTETKYLYFLLPLFTIFSVLPIKLFIEKFQKKNIIISIVLSIIILSGTLFYYYQFDTSHDKESMLIAKHIVDNTTTVNTYHPESRFIKNLDLPEKWSDLTSFYKNTERTKTAMVEYMPHKITRINSDKFESVETLILEYNKQFSHIVVDSKDNRPKFFKDVFENEDKYPYLIKEWDTKDEGFAYHVKIFKIDYNLFNLEIEK</sequence>
<reference evidence="10" key="1">
    <citation type="submission" date="2018-05" db="EMBL/GenBank/DDBJ databases">
        <authorList>
            <person name="Lanie J.A."/>
            <person name="Ng W.-L."/>
            <person name="Kazmierczak K.M."/>
            <person name="Andrzejewski T.M."/>
            <person name="Davidsen T.M."/>
            <person name="Wayne K.J."/>
            <person name="Tettelin H."/>
            <person name="Glass J.I."/>
            <person name="Rusch D."/>
            <person name="Podicherti R."/>
            <person name="Tsui H.-C.T."/>
            <person name="Winkler M.E."/>
        </authorList>
    </citation>
    <scope>NUCLEOTIDE SEQUENCE</scope>
</reference>
<dbReference type="PANTHER" id="PTHR33908:SF11">
    <property type="entry name" value="MEMBRANE PROTEIN"/>
    <property type="match status" value="1"/>
</dbReference>
<evidence type="ECO:0000256" key="4">
    <source>
        <dbReference type="ARBA" id="ARBA00022679"/>
    </source>
</evidence>
<keyword evidence="2" id="KW-1003">Cell membrane</keyword>
<name>A0A382BEN8_9ZZZZ</name>
<dbReference type="PANTHER" id="PTHR33908">
    <property type="entry name" value="MANNOSYLTRANSFERASE YKCB-RELATED"/>
    <property type="match status" value="1"/>
</dbReference>
<feature type="transmembrane region" description="Helical" evidence="8">
    <location>
        <begin position="337"/>
        <end position="357"/>
    </location>
</feature>
<feature type="transmembrane region" description="Helical" evidence="8">
    <location>
        <begin position="167"/>
        <end position="198"/>
    </location>
</feature>
<comment type="subcellular location">
    <subcellularLocation>
        <location evidence="1">Cell membrane</location>
        <topology evidence="1">Multi-pass membrane protein</topology>
    </subcellularLocation>
</comment>
<feature type="transmembrane region" description="Helical" evidence="8">
    <location>
        <begin position="210"/>
        <end position="228"/>
    </location>
</feature>
<evidence type="ECO:0000256" key="3">
    <source>
        <dbReference type="ARBA" id="ARBA00022676"/>
    </source>
</evidence>
<proteinExistence type="predicted"/>
<dbReference type="GO" id="GO:0008610">
    <property type="term" value="P:lipid biosynthetic process"/>
    <property type="evidence" value="ECO:0007669"/>
    <property type="project" value="UniProtKB-ARBA"/>
</dbReference>
<dbReference type="GO" id="GO:0005886">
    <property type="term" value="C:plasma membrane"/>
    <property type="evidence" value="ECO:0007669"/>
    <property type="project" value="UniProtKB-SubCell"/>
</dbReference>
<evidence type="ECO:0000256" key="1">
    <source>
        <dbReference type="ARBA" id="ARBA00004651"/>
    </source>
</evidence>
<keyword evidence="7 8" id="KW-0472">Membrane</keyword>
<dbReference type="Pfam" id="PF13231">
    <property type="entry name" value="PMT_2"/>
    <property type="match status" value="1"/>
</dbReference>
<feature type="transmembrane region" description="Helical" evidence="8">
    <location>
        <begin position="364"/>
        <end position="384"/>
    </location>
</feature>
<gene>
    <name evidence="10" type="ORF">METZ01_LOCUS165112</name>
</gene>
<feature type="transmembrane region" description="Helical" evidence="8">
    <location>
        <begin position="282"/>
        <end position="303"/>
    </location>
</feature>
<accession>A0A382BEN8</accession>
<feature type="domain" description="Glycosyltransferase RgtA/B/C/D-like" evidence="9">
    <location>
        <begin position="75"/>
        <end position="226"/>
    </location>
</feature>
<keyword evidence="5 8" id="KW-0812">Transmembrane</keyword>
<dbReference type="InterPro" id="IPR050297">
    <property type="entry name" value="LipidA_mod_glycosyltrf_83"/>
</dbReference>
<evidence type="ECO:0000256" key="2">
    <source>
        <dbReference type="ARBA" id="ARBA00022475"/>
    </source>
</evidence>
<evidence type="ECO:0000256" key="5">
    <source>
        <dbReference type="ARBA" id="ARBA00022692"/>
    </source>
</evidence>
<keyword evidence="3" id="KW-0328">Glycosyltransferase</keyword>
<evidence type="ECO:0000259" key="9">
    <source>
        <dbReference type="Pfam" id="PF13231"/>
    </source>
</evidence>